<keyword evidence="3" id="KW-0560">Oxidoreductase</keyword>
<reference evidence="8" key="1">
    <citation type="journal article" date="2019" name="Int. J. Syst. Evol. Microbiol.">
        <title>The Global Catalogue of Microorganisms (GCM) 10K type strain sequencing project: providing services to taxonomists for standard genome sequencing and annotation.</title>
        <authorList>
            <consortium name="The Broad Institute Genomics Platform"/>
            <consortium name="The Broad Institute Genome Sequencing Center for Infectious Disease"/>
            <person name="Wu L."/>
            <person name="Ma J."/>
        </authorList>
    </citation>
    <scope>NUCLEOTIDE SEQUENCE [LARGE SCALE GENOMIC DNA]</scope>
    <source>
        <strain evidence="8">JCM 16908</strain>
    </source>
</reference>
<evidence type="ECO:0000256" key="1">
    <source>
        <dbReference type="ARBA" id="ARBA00022559"/>
    </source>
</evidence>
<dbReference type="PANTHER" id="PTHR42801:SF21">
    <property type="entry name" value="BCPB PROTEIN"/>
    <property type="match status" value="1"/>
</dbReference>
<evidence type="ECO:0000313" key="8">
    <source>
        <dbReference type="Proteomes" id="UP001500888"/>
    </source>
</evidence>
<evidence type="ECO:0000256" key="5">
    <source>
        <dbReference type="ARBA" id="ARBA00023284"/>
    </source>
</evidence>
<dbReference type="CDD" id="cd03017">
    <property type="entry name" value="PRX_BCP"/>
    <property type="match status" value="1"/>
</dbReference>
<keyword evidence="5" id="KW-0676">Redox-active center</keyword>
<keyword evidence="4" id="KW-1015">Disulfide bond</keyword>
<comment type="caution">
    <text evidence="7">The sequence shown here is derived from an EMBL/GenBank/DDBJ whole genome shotgun (WGS) entry which is preliminary data.</text>
</comment>
<dbReference type="InterPro" id="IPR036249">
    <property type="entry name" value="Thioredoxin-like_sf"/>
</dbReference>
<protein>
    <recommendedName>
        <fullName evidence="6">Thioredoxin domain-containing protein</fullName>
    </recommendedName>
</protein>
<keyword evidence="2" id="KW-0049">Antioxidant</keyword>
<keyword evidence="8" id="KW-1185">Reference proteome</keyword>
<dbReference type="InterPro" id="IPR013766">
    <property type="entry name" value="Thioredoxin_domain"/>
</dbReference>
<evidence type="ECO:0000313" key="7">
    <source>
        <dbReference type="EMBL" id="GAA3814005.1"/>
    </source>
</evidence>
<dbReference type="RefSeq" id="WP_344941525.1">
    <property type="nucleotide sequence ID" value="NZ_BAAAZR010000008.1"/>
</dbReference>
<dbReference type="PROSITE" id="PS51352">
    <property type="entry name" value="THIOREDOXIN_2"/>
    <property type="match status" value="1"/>
</dbReference>
<dbReference type="Proteomes" id="UP001500888">
    <property type="component" value="Unassembled WGS sequence"/>
</dbReference>
<evidence type="ECO:0000256" key="4">
    <source>
        <dbReference type="ARBA" id="ARBA00023157"/>
    </source>
</evidence>
<dbReference type="PANTHER" id="PTHR42801">
    <property type="entry name" value="THIOREDOXIN-DEPENDENT PEROXIDE REDUCTASE"/>
    <property type="match status" value="1"/>
</dbReference>
<accession>A0ABP7IB41</accession>
<dbReference type="Gene3D" id="3.40.30.10">
    <property type="entry name" value="Glutaredoxin"/>
    <property type="match status" value="1"/>
</dbReference>
<gene>
    <name evidence="7" type="ORF">GCM10022226_38510</name>
</gene>
<dbReference type="InterPro" id="IPR013740">
    <property type="entry name" value="Redoxin"/>
</dbReference>
<dbReference type="Pfam" id="PF08534">
    <property type="entry name" value="Redoxin"/>
    <property type="match status" value="1"/>
</dbReference>
<organism evidence="7 8">
    <name type="scientific">Sphaerisporangium flaviroseum</name>
    <dbReference type="NCBI Taxonomy" id="509199"/>
    <lineage>
        <taxon>Bacteria</taxon>
        <taxon>Bacillati</taxon>
        <taxon>Actinomycetota</taxon>
        <taxon>Actinomycetes</taxon>
        <taxon>Streptosporangiales</taxon>
        <taxon>Streptosporangiaceae</taxon>
        <taxon>Sphaerisporangium</taxon>
    </lineage>
</organism>
<keyword evidence="1" id="KW-0575">Peroxidase</keyword>
<dbReference type="SUPFAM" id="SSF52833">
    <property type="entry name" value="Thioredoxin-like"/>
    <property type="match status" value="1"/>
</dbReference>
<evidence type="ECO:0000256" key="2">
    <source>
        <dbReference type="ARBA" id="ARBA00022862"/>
    </source>
</evidence>
<name>A0ABP7IB41_9ACTN</name>
<evidence type="ECO:0000259" key="6">
    <source>
        <dbReference type="PROSITE" id="PS51352"/>
    </source>
</evidence>
<sequence>MSHDPTILPPGLPVPVDDGACAHLPGTPLPPVALAATQGGTVRLDQPPADVDRLIVYAYPRTAVPGEAPLVADWDLIPGARGCTPESCGFRDHADDLRVAGATVMGLSTQDTEYQREAAERLHLPFPLLSDADHALTDALRLPTFDAAGERLLKRLTLVIRDGVIEHCFYPVFPPDRHAEQVLTWLRDRQSATS</sequence>
<proteinExistence type="predicted"/>
<dbReference type="EMBL" id="BAAAZR010000008">
    <property type="protein sequence ID" value="GAA3814005.1"/>
    <property type="molecule type" value="Genomic_DNA"/>
</dbReference>
<evidence type="ECO:0000256" key="3">
    <source>
        <dbReference type="ARBA" id="ARBA00023002"/>
    </source>
</evidence>
<feature type="domain" description="Thioredoxin" evidence="6">
    <location>
        <begin position="23"/>
        <end position="191"/>
    </location>
</feature>
<dbReference type="InterPro" id="IPR050924">
    <property type="entry name" value="Peroxiredoxin_BCP/PrxQ"/>
</dbReference>